<dbReference type="GO" id="GO:0009279">
    <property type="term" value="C:cell outer membrane"/>
    <property type="evidence" value="ECO:0007669"/>
    <property type="project" value="InterPro"/>
</dbReference>
<organism evidence="2 3">
    <name type="scientific">Pontibacter virosus</name>
    <dbReference type="NCBI Taxonomy" id="1765052"/>
    <lineage>
        <taxon>Bacteria</taxon>
        <taxon>Pseudomonadati</taxon>
        <taxon>Bacteroidota</taxon>
        <taxon>Cytophagia</taxon>
        <taxon>Cytophagales</taxon>
        <taxon>Hymenobacteraceae</taxon>
        <taxon>Pontibacter</taxon>
    </lineage>
</organism>
<keyword evidence="3" id="KW-1185">Reference proteome</keyword>
<evidence type="ECO:0000256" key="1">
    <source>
        <dbReference type="SAM" id="SignalP"/>
    </source>
</evidence>
<dbReference type="InterPro" id="IPR036777">
    <property type="entry name" value="Channel_Tsx-like_sf"/>
</dbReference>
<name>A0A2U1ATG9_9BACT</name>
<evidence type="ECO:0000313" key="3">
    <source>
        <dbReference type="Proteomes" id="UP000245466"/>
    </source>
</evidence>
<comment type="caution">
    <text evidence="2">The sequence shown here is derived from an EMBL/GenBank/DDBJ whole genome shotgun (WGS) entry which is preliminary data.</text>
</comment>
<sequence>MFYQFISFYIGMAKYYSWRCCRKALFFVFALLFTSQAMAQVNYKGGSNVQLLYGRSLNQSGQLATITLEHFGDLGAFEHFGFADLYNDASLAAPNLYLEWYPKLSLSRATGRNVSLGPISDVLVGGGMNVLFGGDQDFFVYTAGPAFKFRLPGQGLLQFETYYYKQQGSEYNGTYQFTPSWDIPIPVSERLRFRFRGFMDFIGDRGPGTTQYLTQPQLHVDLGNFWDKPGKVYVGSEWRYWRNVVGIAGLDESILQANVLFSL</sequence>
<dbReference type="Proteomes" id="UP000245466">
    <property type="component" value="Unassembled WGS sequence"/>
</dbReference>
<evidence type="ECO:0000313" key="2">
    <source>
        <dbReference type="EMBL" id="PVY39683.1"/>
    </source>
</evidence>
<dbReference type="SUPFAM" id="SSF111364">
    <property type="entry name" value="Tsx-like channel"/>
    <property type="match status" value="1"/>
</dbReference>
<proteinExistence type="predicted"/>
<reference evidence="2 3" key="1">
    <citation type="submission" date="2018-04" db="EMBL/GenBank/DDBJ databases">
        <title>Genomic Encyclopedia of Type Strains, Phase IV (KMG-IV): sequencing the most valuable type-strain genomes for metagenomic binning, comparative biology and taxonomic classification.</title>
        <authorList>
            <person name="Goeker M."/>
        </authorList>
    </citation>
    <scope>NUCLEOTIDE SEQUENCE [LARGE SCALE GENOMIC DNA]</scope>
    <source>
        <strain evidence="2 3">DSM 100231</strain>
    </source>
</reference>
<dbReference type="AlphaFoldDB" id="A0A2U1ATG9"/>
<keyword evidence="1" id="KW-0732">Signal</keyword>
<accession>A0A2U1ATG9</accession>
<feature type="signal peptide" evidence="1">
    <location>
        <begin position="1"/>
        <end position="39"/>
    </location>
</feature>
<protein>
    <submittedName>
        <fullName evidence="2">Nucleoside-specific outer membrane channel protein Tsx</fullName>
    </submittedName>
</protein>
<feature type="chain" id="PRO_5015562768" evidence="1">
    <location>
        <begin position="40"/>
        <end position="263"/>
    </location>
</feature>
<gene>
    <name evidence="2" type="ORF">C8E01_11072</name>
</gene>
<dbReference type="Gene3D" id="2.40.230.20">
    <property type="entry name" value="Nucleoside-specific channel-forming protein, Tsx-like"/>
    <property type="match status" value="1"/>
</dbReference>
<dbReference type="EMBL" id="QEKI01000010">
    <property type="protein sequence ID" value="PVY39683.1"/>
    <property type="molecule type" value="Genomic_DNA"/>
</dbReference>